<feature type="compositionally biased region" description="Low complexity" evidence="2">
    <location>
        <begin position="92"/>
        <end position="110"/>
    </location>
</feature>
<reference evidence="3 4" key="1">
    <citation type="journal article" date="2024" name="Nat. Commun.">
        <title>Phylogenomics reveals the evolutionary origins of lichenization in chlorophyte algae.</title>
        <authorList>
            <person name="Puginier C."/>
            <person name="Libourel C."/>
            <person name="Otte J."/>
            <person name="Skaloud P."/>
            <person name="Haon M."/>
            <person name="Grisel S."/>
            <person name="Petersen M."/>
            <person name="Berrin J.G."/>
            <person name="Delaux P.M."/>
            <person name="Dal Grande F."/>
            <person name="Keller J."/>
        </authorList>
    </citation>
    <scope>NUCLEOTIDE SEQUENCE [LARGE SCALE GENOMIC DNA]</scope>
    <source>
        <strain evidence="3 4">SAG 2145</strain>
    </source>
</reference>
<organism evidence="3 4">
    <name type="scientific">Apatococcus lobatus</name>
    <dbReference type="NCBI Taxonomy" id="904363"/>
    <lineage>
        <taxon>Eukaryota</taxon>
        <taxon>Viridiplantae</taxon>
        <taxon>Chlorophyta</taxon>
        <taxon>core chlorophytes</taxon>
        <taxon>Trebouxiophyceae</taxon>
        <taxon>Chlorellales</taxon>
        <taxon>Chlorellaceae</taxon>
        <taxon>Apatococcus</taxon>
    </lineage>
</organism>
<feature type="compositionally biased region" description="Polar residues" evidence="2">
    <location>
        <begin position="620"/>
        <end position="629"/>
    </location>
</feature>
<feature type="compositionally biased region" description="Basic and acidic residues" evidence="2">
    <location>
        <begin position="1"/>
        <end position="17"/>
    </location>
</feature>
<comment type="caution">
    <text evidence="3">The sequence shown here is derived from an EMBL/GenBank/DDBJ whole genome shotgun (WGS) entry which is preliminary data.</text>
</comment>
<evidence type="ECO:0000313" key="3">
    <source>
        <dbReference type="EMBL" id="KAK9841734.1"/>
    </source>
</evidence>
<feature type="region of interest" description="Disordered" evidence="2">
    <location>
        <begin position="818"/>
        <end position="837"/>
    </location>
</feature>
<feature type="compositionally biased region" description="Low complexity" evidence="2">
    <location>
        <begin position="129"/>
        <end position="141"/>
    </location>
</feature>
<accession>A0AAW1S7Y9</accession>
<feature type="region of interest" description="Disordered" evidence="2">
    <location>
        <begin position="402"/>
        <end position="661"/>
    </location>
</feature>
<feature type="region of interest" description="Disordered" evidence="2">
    <location>
        <begin position="230"/>
        <end position="249"/>
    </location>
</feature>
<dbReference type="AlphaFoldDB" id="A0AAW1S7Y9"/>
<feature type="region of interest" description="Disordered" evidence="2">
    <location>
        <begin position="678"/>
        <end position="759"/>
    </location>
</feature>
<feature type="region of interest" description="Disordered" evidence="2">
    <location>
        <begin position="127"/>
        <end position="161"/>
    </location>
</feature>
<dbReference type="Proteomes" id="UP001438707">
    <property type="component" value="Unassembled WGS sequence"/>
</dbReference>
<feature type="compositionally biased region" description="Low complexity" evidence="2">
    <location>
        <begin position="24"/>
        <end position="33"/>
    </location>
</feature>
<proteinExistence type="predicted"/>
<evidence type="ECO:0000256" key="2">
    <source>
        <dbReference type="SAM" id="MobiDB-lite"/>
    </source>
</evidence>
<keyword evidence="1" id="KW-0175">Coiled coil</keyword>
<evidence type="ECO:0000313" key="4">
    <source>
        <dbReference type="Proteomes" id="UP001438707"/>
    </source>
</evidence>
<feature type="compositionally biased region" description="Polar residues" evidence="2">
    <location>
        <begin position="593"/>
        <end position="604"/>
    </location>
</feature>
<protein>
    <submittedName>
        <fullName evidence="3">Uncharacterized protein</fullName>
    </submittedName>
</protein>
<dbReference type="EMBL" id="JALJOS010000003">
    <property type="protein sequence ID" value="KAK9841734.1"/>
    <property type="molecule type" value="Genomic_DNA"/>
</dbReference>
<evidence type="ECO:0000256" key="1">
    <source>
        <dbReference type="SAM" id="Coils"/>
    </source>
</evidence>
<feature type="coiled-coil region" evidence="1">
    <location>
        <begin position="778"/>
        <end position="812"/>
    </location>
</feature>
<sequence length="837" mass="89148">MQEAKGSADQEAPRELLRGPPPVTTGRPPITTGAKLPSSYGHTTSRVLHNPRPICTVFPSVHSVQVRQAANSGAPALTLTSAPAIRGTFPTSSSLGESSSSYSIQPSGSSPHHPQAINASKQLLDTHHVSSASPRYSSPVSGHSLSAIPGQSKYQASQVPAPEMPAQLRSMHTRSLPLPDANEQPAYPGAKQNSYQPSLIEEYSSMSPHFGAQQPPLQLSARDLEPNLEAAHAGSASHKPFSSSMHQHQIAAGRNNNFSLRVGRICEDSAEGQDVAIIQEPQAQASLLPLPKMPPANWLLESNCDHTQASPLQSTGQSAQFGQANGCSQMVQQARQHGRGPGPEILQDLDPPLPGMARHPSNPNPAASSQPLMDKSKSMPVMYPVADYATIASQQWQAASGSVPEGWLQGPSGVLGGTPPEPGMLSDPPLPFAAEVPRSDAPQPPPNPFAMPQPQLNGPDGFGPSMSLGAIQPQPMHAPHKRRAGQPSISGRSDPGVASAAASLSPRYSTPFENSWHLGPNPQPMEFAATANPRGSYVQLVQQDRSSHSSWDPSKQPSGTLTHLSHPSHADLSSYVSSQTDNLADGPGLYLPTQDSNGPATSISAMYPYTYGDTWGKRSGVSSAQQTNGPLEPDFWQPIDVEAETARTDDASEPWTASLEGTSSMQLADLYTWLDNALESRPEDPMQPNAPDAAAAPSRATENPHTGSVPLHMNGSLNGSCSELDEPGRSAQPAAGSKHRTLLLGEPQQRSRRRLSIETNPFSVSGDEEIIAVPKSEMQAKEIEQQRLQQQVEEKQQACEILAMQLVDAKRRCQTPEGFPAQHMQLPQQADLLAPPG</sequence>
<feature type="compositionally biased region" description="Low complexity" evidence="2">
    <location>
        <begin position="686"/>
        <end position="700"/>
    </location>
</feature>
<name>A0AAW1S7Y9_9CHLO</name>
<feature type="region of interest" description="Disordered" evidence="2">
    <location>
        <begin position="1"/>
        <end position="47"/>
    </location>
</feature>
<feature type="compositionally biased region" description="Polar residues" evidence="2">
    <location>
        <begin position="539"/>
        <end position="565"/>
    </location>
</feature>
<feature type="compositionally biased region" description="Low complexity" evidence="2">
    <location>
        <begin position="360"/>
        <end position="369"/>
    </location>
</feature>
<feature type="region of interest" description="Disordered" evidence="2">
    <location>
        <begin position="333"/>
        <end position="374"/>
    </location>
</feature>
<keyword evidence="4" id="KW-1185">Reference proteome</keyword>
<feature type="region of interest" description="Disordered" evidence="2">
    <location>
        <begin position="90"/>
        <end position="115"/>
    </location>
</feature>
<gene>
    <name evidence="3" type="ORF">WJX74_011076</name>
</gene>
<feature type="compositionally biased region" description="Pro residues" evidence="2">
    <location>
        <begin position="442"/>
        <end position="451"/>
    </location>
</feature>